<dbReference type="PIRSF" id="PIRSF006431">
    <property type="entry name" value="Pept_S33"/>
    <property type="match status" value="1"/>
</dbReference>
<protein>
    <recommendedName>
        <fullName evidence="8">Proline iminopeptidase</fullName>
        <shortName evidence="8">PIP</shortName>
        <ecNumber evidence="8">3.4.11.5</ecNumber>
    </recommendedName>
    <alternativeName>
        <fullName evidence="8">Prolyl aminopeptidase</fullName>
    </alternativeName>
</protein>
<evidence type="ECO:0000313" key="11">
    <source>
        <dbReference type="Proteomes" id="UP001500945"/>
    </source>
</evidence>
<comment type="subcellular location">
    <subcellularLocation>
        <location evidence="2 8">Cytoplasm</location>
    </subcellularLocation>
</comment>
<accession>A0ABP8KFY4</accession>
<name>A0ABP8KFY4_9MICO</name>
<dbReference type="EC" id="3.4.11.5" evidence="8"/>
<proteinExistence type="inferred from homology"/>
<keyword evidence="4 8" id="KW-0031">Aminopeptidase</keyword>
<keyword evidence="11" id="KW-1185">Reference proteome</keyword>
<comment type="catalytic activity">
    <reaction evidence="1 8">
        <text>Release of N-terminal proline from a peptide.</text>
        <dbReference type="EC" id="3.4.11.5"/>
    </reaction>
</comment>
<keyword evidence="6 8" id="KW-0645">Protease</keyword>
<dbReference type="PRINTS" id="PR00793">
    <property type="entry name" value="PROAMNOPTASE"/>
</dbReference>
<dbReference type="PANTHER" id="PTHR43722:SF1">
    <property type="entry name" value="PROLINE IMINOPEPTIDASE"/>
    <property type="match status" value="1"/>
</dbReference>
<evidence type="ECO:0000256" key="1">
    <source>
        <dbReference type="ARBA" id="ARBA00001585"/>
    </source>
</evidence>
<evidence type="ECO:0000256" key="3">
    <source>
        <dbReference type="ARBA" id="ARBA00010088"/>
    </source>
</evidence>
<dbReference type="InterPro" id="IPR000073">
    <property type="entry name" value="AB_hydrolase_1"/>
</dbReference>
<organism evidence="10 11">
    <name type="scientific">Fodinibacter luteus</name>
    <dbReference type="NCBI Taxonomy" id="552064"/>
    <lineage>
        <taxon>Bacteria</taxon>
        <taxon>Bacillati</taxon>
        <taxon>Actinomycetota</taxon>
        <taxon>Actinomycetes</taxon>
        <taxon>Micrococcales</taxon>
        <taxon>Intrasporangiaceae</taxon>
        <taxon>Fodinibacter (ex Wang et al. 2009)</taxon>
    </lineage>
</organism>
<dbReference type="SUPFAM" id="SSF53474">
    <property type="entry name" value="alpha/beta-Hydrolases"/>
    <property type="match status" value="1"/>
</dbReference>
<dbReference type="GO" id="GO:0016787">
    <property type="term" value="F:hydrolase activity"/>
    <property type="evidence" value="ECO:0007669"/>
    <property type="project" value="UniProtKB-KW"/>
</dbReference>
<sequence>MAALVGPDADGMLEVDGGAAVYWEQCGPSDGVPAVYLHGGPGGGLGTSQYRTRFDLSRTRVVGIDQRGCGRSVPHASDPQVSLSDNTTTQLIADLERVREHLSIDAWILNGASWGSTLALAYAQENPHRVLGIVLYAVTTTSRCEVDWVTEGMRAVFPEAWDRLASHAEAAGLGYRRGHGRLVQAYAHLMNSPDLAVREAASQEWALWEDTHISIGVGQFKRDTRWDDPRFRHAFVRLTTHYWSHDGFCDPPILEQMHRLEGIPGMLIHGRRDISSPAATPWELHRRWHGSTLRIDEGDGHGGTSMARSWRIANDALTSRIQH</sequence>
<dbReference type="EMBL" id="BAABGM010000013">
    <property type="protein sequence ID" value="GAA4406317.1"/>
    <property type="molecule type" value="Genomic_DNA"/>
</dbReference>
<dbReference type="InterPro" id="IPR002410">
    <property type="entry name" value="Peptidase_S33"/>
</dbReference>
<keyword evidence="5 8" id="KW-0963">Cytoplasm</keyword>
<evidence type="ECO:0000256" key="2">
    <source>
        <dbReference type="ARBA" id="ARBA00004496"/>
    </source>
</evidence>
<dbReference type="Pfam" id="PF00561">
    <property type="entry name" value="Abhydrolase_1"/>
    <property type="match status" value="1"/>
</dbReference>
<feature type="domain" description="AB hydrolase-1" evidence="9">
    <location>
        <begin position="35"/>
        <end position="301"/>
    </location>
</feature>
<dbReference type="Gene3D" id="3.40.50.1820">
    <property type="entry name" value="alpha/beta hydrolase"/>
    <property type="match status" value="1"/>
</dbReference>
<evidence type="ECO:0000256" key="5">
    <source>
        <dbReference type="ARBA" id="ARBA00022490"/>
    </source>
</evidence>
<dbReference type="PANTHER" id="PTHR43722">
    <property type="entry name" value="PROLINE IMINOPEPTIDASE"/>
    <property type="match status" value="1"/>
</dbReference>
<evidence type="ECO:0000256" key="6">
    <source>
        <dbReference type="ARBA" id="ARBA00022670"/>
    </source>
</evidence>
<comment type="caution">
    <text evidence="10">The sequence shown here is derived from an EMBL/GenBank/DDBJ whole genome shotgun (WGS) entry which is preliminary data.</text>
</comment>
<dbReference type="Proteomes" id="UP001500945">
    <property type="component" value="Unassembled WGS sequence"/>
</dbReference>
<evidence type="ECO:0000259" key="9">
    <source>
        <dbReference type="Pfam" id="PF00561"/>
    </source>
</evidence>
<evidence type="ECO:0000256" key="8">
    <source>
        <dbReference type="PIRNR" id="PIRNR006431"/>
    </source>
</evidence>
<evidence type="ECO:0000256" key="7">
    <source>
        <dbReference type="ARBA" id="ARBA00022801"/>
    </source>
</evidence>
<dbReference type="InterPro" id="IPR029058">
    <property type="entry name" value="AB_hydrolase_fold"/>
</dbReference>
<gene>
    <name evidence="10" type="ORF">GCM10023168_20990</name>
</gene>
<keyword evidence="7 8" id="KW-0378">Hydrolase</keyword>
<evidence type="ECO:0000313" key="10">
    <source>
        <dbReference type="EMBL" id="GAA4406317.1"/>
    </source>
</evidence>
<dbReference type="InterPro" id="IPR005944">
    <property type="entry name" value="Pro_iminopeptidase"/>
</dbReference>
<comment type="similarity">
    <text evidence="3 8">Belongs to the peptidase S33 family.</text>
</comment>
<evidence type="ECO:0000256" key="4">
    <source>
        <dbReference type="ARBA" id="ARBA00022438"/>
    </source>
</evidence>
<reference evidence="11" key="1">
    <citation type="journal article" date="2019" name="Int. J. Syst. Evol. Microbiol.">
        <title>The Global Catalogue of Microorganisms (GCM) 10K type strain sequencing project: providing services to taxonomists for standard genome sequencing and annotation.</title>
        <authorList>
            <consortium name="The Broad Institute Genomics Platform"/>
            <consortium name="The Broad Institute Genome Sequencing Center for Infectious Disease"/>
            <person name="Wu L."/>
            <person name="Ma J."/>
        </authorList>
    </citation>
    <scope>NUCLEOTIDE SEQUENCE [LARGE SCALE GENOMIC DNA]</scope>
    <source>
        <strain evidence="11">JCM 17809</strain>
    </source>
</reference>